<dbReference type="RefSeq" id="WP_150495850.1">
    <property type="nucleotide sequence ID" value="NZ_BMFA01000005.1"/>
</dbReference>
<feature type="domain" description="Glycosyltransferase 2-like" evidence="1">
    <location>
        <begin position="104"/>
        <end position="212"/>
    </location>
</feature>
<dbReference type="OrthoDB" id="6116224at2"/>
<name>A0A916TJN6_9HYPH</name>
<evidence type="ECO:0000259" key="1">
    <source>
        <dbReference type="Pfam" id="PF00535"/>
    </source>
</evidence>
<gene>
    <name evidence="2" type="primary">exoM</name>
    <name evidence="2" type="ORF">GCM10011316_20710</name>
</gene>
<accession>A0A916TJN6</accession>
<dbReference type="Pfam" id="PF00535">
    <property type="entry name" value="Glycos_transf_2"/>
    <property type="match status" value="1"/>
</dbReference>
<reference evidence="2" key="2">
    <citation type="submission" date="2020-09" db="EMBL/GenBank/DDBJ databases">
        <authorList>
            <person name="Sun Q."/>
            <person name="Zhou Y."/>
        </authorList>
    </citation>
    <scope>NUCLEOTIDE SEQUENCE</scope>
    <source>
        <strain evidence="2">CGMCC 1.12426</strain>
    </source>
</reference>
<organism evidence="2 3">
    <name type="scientific">Roseibium aquae</name>
    <dbReference type="NCBI Taxonomy" id="1323746"/>
    <lineage>
        <taxon>Bacteria</taxon>
        <taxon>Pseudomonadati</taxon>
        <taxon>Pseudomonadota</taxon>
        <taxon>Alphaproteobacteria</taxon>
        <taxon>Hyphomicrobiales</taxon>
        <taxon>Stappiaceae</taxon>
        <taxon>Roseibium</taxon>
    </lineage>
</organism>
<dbReference type="InterPro" id="IPR050834">
    <property type="entry name" value="Glycosyltransf_2"/>
</dbReference>
<dbReference type="PANTHER" id="PTHR43685">
    <property type="entry name" value="GLYCOSYLTRANSFERASE"/>
    <property type="match status" value="1"/>
</dbReference>
<keyword evidence="3" id="KW-1185">Reference proteome</keyword>
<reference evidence="2" key="1">
    <citation type="journal article" date="2014" name="Int. J. Syst. Evol. Microbiol.">
        <title>Complete genome sequence of Corynebacterium casei LMG S-19264T (=DSM 44701T), isolated from a smear-ripened cheese.</title>
        <authorList>
            <consortium name="US DOE Joint Genome Institute (JGI-PGF)"/>
            <person name="Walter F."/>
            <person name="Albersmeier A."/>
            <person name="Kalinowski J."/>
            <person name="Ruckert C."/>
        </authorList>
    </citation>
    <scope>NUCLEOTIDE SEQUENCE</scope>
    <source>
        <strain evidence="2">CGMCC 1.12426</strain>
    </source>
</reference>
<dbReference type="Proteomes" id="UP000605148">
    <property type="component" value="Unassembled WGS sequence"/>
</dbReference>
<proteinExistence type="predicted"/>
<protein>
    <submittedName>
        <fullName evidence="2">Succinoglycan biosynthesis protein ExoM</fullName>
    </submittedName>
</protein>
<dbReference type="Gene3D" id="3.90.550.10">
    <property type="entry name" value="Spore Coat Polysaccharide Biosynthesis Protein SpsA, Chain A"/>
    <property type="match status" value="1"/>
</dbReference>
<dbReference type="AlphaFoldDB" id="A0A916TJN6"/>
<dbReference type="CDD" id="cd00761">
    <property type="entry name" value="Glyco_tranf_GTA_type"/>
    <property type="match status" value="1"/>
</dbReference>
<dbReference type="SUPFAM" id="SSF53448">
    <property type="entry name" value="Nucleotide-diphospho-sugar transferases"/>
    <property type="match status" value="1"/>
</dbReference>
<dbReference type="InterPro" id="IPR001173">
    <property type="entry name" value="Glyco_trans_2-like"/>
</dbReference>
<dbReference type="EMBL" id="BMFA01000005">
    <property type="protein sequence ID" value="GGB48438.1"/>
    <property type="molecule type" value="Genomic_DNA"/>
</dbReference>
<dbReference type="InterPro" id="IPR029044">
    <property type="entry name" value="Nucleotide-diphossugar_trans"/>
</dbReference>
<sequence>MQGGACKAARAGFSLWMTPATHEDKTMTKVSIAIASMGRDSLADTLRSFTRLHSRNAFELDVVIADDSRDGAAGRLVRSLTGGSLPADGLAGDGLAEQGLTGTDLPVRVLPVHAGNISKARNALLDAVGGDWLVFVDDDEWVEPDWLEQLFACARMFHADVVVGPVIPHYPDGTPDWLVKANPLYADWGAQGQTLTTGRGGNTLVRMAPVRDLGLRFRPEFGTTGGEDTDFFGRAAAQGLKIVACDTAIAREHVPAERLDSRYIMTRAIRAGQSYGLHQMAARPAPGFRLLFCASALAKTAAAMALALAAAPVSKARAFRYRQKAALNCGKLRACAGLPLAELYKAP</sequence>
<evidence type="ECO:0000313" key="3">
    <source>
        <dbReference type="Proteomes" id="UP000605148"/>
    </source>
</evidence>
<dbReference type="PANTHER" id="PTHR43685:SF2">
    <property type="entry name" value="GLYCOSYLTRANSFERASE 2-LIKE DOMAIN-CONTAINING PROTEIN"/>
    <property type="match status" value="1"/>
</dbReference>
<evidence type="ECO:0000313" key="2">
    <source>
        <dbReference type="EMBL" id="GGB48438.1"/>
    </source>
</evidence>
<comment type="caution">
    <text evidence="2">The sequence shown here is derived from an EMBL/GenBank/DDBJ whole genome shotgun (WGS) entry which is preliminary data.</text>
</comment>